<evidence type="ECO:0000256" key="1">
    <source>
        <dbReference type="PROSITE-ProRule" id="PRU00023"/>
    </source>
</evidence>
<gene>
    <name evidence="2" type="ORF">WFZ86_19600</name>
</gene>
<keyword evidence="1" id="KW-0040">ANK repeat</keyword>
<evidence type="ECO:0008006" key="4">
    <source>
        <dbReference type="Google" id="ProtNLM"/>
    </source>
</evidence>
<dbReference type="Pfam" id="PF00023">
    <property type="entry name" value="Ank"/>
    <property type="match status" value="1"/>
</dbReference>
<comment type="caution">
    <text evidence="2">The sequence shown here is derived from an EMBL/GenBank/DDBJ whole genome shotgun (WGS) entry which is preliminary data.</text>
</comment>
<feature type="repeat" description="ANK" evidence="1">
    <location>
        <begin position="44"/>
        <end position="76"/>
    </location>
</feature>
<accession>A0ABU9NY02</accession>
<dbReference type="EMBL" id="JBCGDP010000035">
    <property type="protein sequence ID" value="MEM0578717.1"/>
    <property type="molecule type" value="Genomic_DNA"/>
</dbReference>
<dbReference type="Gene3D" id="1.25.40.20">
    <property type="entry name" value="Ankyrin repeat-containing domain"/>
    <property type="match status" value="1"/>
</dbReference>
<dbReference type="SMART" id="SM00248">
    <property type="entry name" value="ANK"/>
    <property type="match status" value="2"/>
</dbReference>
<dbReference type="InterPro" id="IPR036770">
    <property type="entry name" value="Ankyrin_rpt-contain_sf"/>
</dbReference>
<protein>
    <recommendedName>
        <fullName evidence="4">Ankyrin repeat domain-containing protein</fullName>
    </recommendedName>
</protein>
<name>A0ABU9NY02_9FLAO</name>
<sequence>MKKKDAKYFFNAIAKGDIATVNRLINEDSEYLTTCNFAPPKKDDGQSGLQLSFKTGNFEIAELLIEKGADVNFMETSAINDWTAPVLHDCIRATIFNSFTLEKDTKRFHKAFQLLQKMVNLNANPKSTDSYGNNCLHRAILDSRQMLDNPSTDFTNNILVQQLQSVFTELLKAGADIYEVSEKRESAKEMYLNFRLDKYKLIPLG</sequence>
<dbReference type="PROSITE" id="PS50297">
    <property type="entry name" value="ANK_REP_REGION"/>
    <property type="match status" value="1"/>
</dbReference>
<dbReference type="Proteomes" id="UP001468798">
    <property type="component" value="Unassembled WGS sequence"/>
</dbReference>
<proteinExistence type="predicted"/>
<keyword evidence="3" id="KW-1185">Reference proteome</keyword>
<reference evidence="2 3" key="1">
    <citation type="submission" date="2024-03" db="EMBL/GenBank/DDBJ databases">
        <title>Two novel species of the genus Flavobacterium exhibiting potentially degradation of complex polysaccharides.</title>
        <authorList>
            <person name="Lian X."/>
        </authorList>
    </citation>
    <scope>NUCLEOTIDE SEQUENCE [LARGE SCALE GENOMIC DNA]</scope>
    <source>
        <strain evidence="2 3">N6</strain>
    </source>
</reference>
<dbReference type="RefSeq" id="WP_342693521.1">
    <property type="nucleotide sequence ID" value="NZ_JBCGDP010000035.1"/>
</dbReference>
<evidence type="ECO:0000313" key="2">
    <source>
        <dbReference type="EMBL" id="MEM0578717.1"/>
    </source>
</evidence>
<dbReference type="PROSITE" id="PS50088">
    <property type="entry name" value="ANK_REPEAT"/>
    <property type="match status" value="1"/>
</dbReference>
<dbReference type="InterPro" id="IPR002110">
    <property type="entry name" value="Ankyrin_rpt"/>
</dbReference>
<organism evidence="2 3">
    <name type="scientific">Flavobacterium polysaccharolyticum</name>
    <dbReference type="NCBI Taxonomy" id="3133148"/>
    <lineage>
        <taxon>Bacteria</taxon>
        <taxon>Pseudomonadati</taxon>
        <taxon>Bacteroidota</taxon>
        <taxon>Flavobacteriia</taxon>
        <taxon>Flavobacteriales</taxon>
        <taxon>Flavobacteriaceae</taxon>
        <taxon>Flavobacterium</taxon>
    </lineage>
</organism>
<evidence type="ECO:0000313" key="3">
    <source>
        <dbReference type="Proteomes" id="UP001468798"/>
    </source>
</evidence>
<dbReference type="SUPFAM" id="SSF48403">
    <property type="entry name" value="Ankyrin repeat"/>
    <property type="match status" value="1"/>
</dbReference>